<keyword evidence="5" id="KW-0378">Hydrolase</keyword>
<evidence type="ECO:0000256" key="1">
    <source>
        <dbReference type="ARBA" id="ARBA00004071"/>
    </source>
</evidence>
<evidence type="ECO:0000259" key="7">
    <source>
        <dbReference type="Pfam" id="PF01120"/>
    </source>
</evidence>
<evidence type="ECO:0000313" key="9">
    <source>
        <dbReference type="Proteomes" id="UP001324993"/>
    </source>
</evidence>
<keyword evidence="4" id="KW-0732">Signal</keyword>
<name>A0ABZ0RJR7_9BACT</name>
<evidence type="ECO:0000313" key="8">
    <source>
        <dbReference type="EMBL" id="WPJ96461.1"/>
    </source>
</evidence>
<comment type="function">
    <text evidence="1">Alpha-L-fucosidase is responsible for hydrolyzing the alpha-1,6-linked fucose joined to the reducing-end N-acetylglucosamine of the carbohydrate moieties of glycoproteins.</text>
</comment>
<dbReference type="Proteomes" id="UP001324993">
    <property type="component" value="Chromosome"/>
</dbReference>
<organism evidence="8 9">
    <name type="scientific">Coraliomargarita algicola</name>
    <dbReference type="NCBI Taxonomy" id="3092156"/>
    <lineage>
        <taxon>Bacteria</taxon>
        <taxon>Pseudomonadati</taxon>
        <taxon>Verrucomicrobiota</taxon>
        <taxon>Opitutia</taxon>
        <taxon>Puniceicoccales</taxon>
        <taxon>Coraliomargaritaceae</taxon>
        <taxon>Coraliomargarita</taxon>
    </lineage>
</organism>
<dbReference type="Gene3D" id="3.20.20.80">
    <property type="entry name" value="Glycosidases"/>
    <property type="match status" value="1"/>
</dbReference>
<evidence type="ECO:0000256" key="6">
    <source>
        <dbReference type="ARBA" id="ARBA00023295"/>
    </source>
</evidence>
<feature type="domain" description="Glycoside hydrolase family 29 N-terminal" evidence="7">
    <location>
        <begin position="5"/>
        <end position="268"/>
    </location>
</feature>
<accession>A0ABZ0RJR7</accession>
<keyword evidence="6" id="KW-0326">Glycosidase</keyword>
<dbReference type="SUPFAM" id="SSF51445">
    <property type="entry name" value="(Trans)glycosidases"/>
    <property type="match status" value="1"/>
</dbReference>
<keyword evidence="9" id="KW-1185">Reference proteome</keyword>
<dbReference type="InterPro" id="IPR017853">
    <property type="entry name" value="GH"/>
</dbReference>
<reference evidence="8 9" key="1">
    <citation type="submission" date="2023-11" db="EMBL/GenBank/DDBJ databases">
        <title>Coraliomargarita sp. nov., isolated from marine algae.</title>
        <authorList>
            <person name="Lee J.K."/>
            <person name="Baek J.H."/>
            <person name="Kim J.M."/>
            <person name="Choi D.G."/>
            <person name="Jeon C.O."/>
        </authorList>
    </citation>
    <scope>NUCLEOTIDE SEQUENCE [LARGE SCALE GENOMIC DNA]</scope>
    <source>
        <strain evidence="8 9">J2-16</strain>
    </source>
</reference>
<evidence type="ECO:0000256" key="5">
    <source>
        <dbReference type="ARBA" id="ARBA00022801"/>
    </source>
</evidence>
<evidence type="ECO:0000256" key="2">
    <source>
        <dbReference type="ARBA" id="ARBA00007951"/>
    </source>
</evidence>
<dbReference type="EC" id="3.2.1.51" evidence="3"/>
<protein>
    <recommendedName>
        <fullName evidence="3">alpha-L-fucosidase</fullName>
        <ecNumber evidence="3">3.2.1.51</ecNumber>
    </recommendedName>
</protein>
<gene>
    <name evidence="8" type="ORF">SH580_01935</name>
</gene>
<dbReference type="SMART" id="SM00812">
    <property type="entry name" value="Alpha_L_fucos"/>
    <property type="match status" value="1"/>
</dbReference>
<dbReference type="InterPro" id="IPR057739">
    <property type="entry name" value="Glyco_hydro_29_N"/>
</dbReference>
<dbReference type="InterPro" id="IPR000933">
    <property type="entry name" value="Glyco_hydro_29"/>
</dbReference>
<dbReference type="InterPro" id="IPR016286">
    <property type="entry name" value="FUC_metazoa-typ"/>
</dbReference>
<evidence type="ECO:0000256" key="4">
    <source>
        <dbReference type="ARBA" id="ARBA00022729"/>
    </source>
</evidence>
<dbReference type="PRINTS" id="PR00741">
    <property type="entry name" value="GLHYDRLASE29"/>
</dbReference>
<evidence type="ECO:0000256" key="3">
    <source>
        <dbReference type="ARBA" id="ARBA00012662"/>
    </source>
</evidence>
<dbReference type="PANTHER" id="PTHR10030">
    <property type="entry name" value="ALPHA-L-FUCOSIDASE"/>
    <property type="match status" value="1"/>
</dbReference>
<sequence length="270" mass="31680">MTKETNWFDDARYGMFIHWGVYSYAARGEWFANRERIPFEEYKQRYVSNFKAENYDPRAWAQLAKDAGMKYAVLTTRHHDGFALWPTQTSDFHAGNYGPKRDLVGPFVEAFREFGLKVCFYFSPASWYHPDYPGPFFRDWPNEGDWESAAHRERFIEHYKAQLIELMSNYGKIDYLWYDGCIPDDLHSQEVNEAVIALQPDILINERNGEPFHVEVCEQAIKPPQHDIKWEACMTLNDNWGFHAGDSNWKQANDVIQMLTDTARQGGTCF</sequence>
<dbReference type="EMBL" id="CP138858">
    <property type="protein sequence ID" value="WPJ96461.1"/>
    <property type="molecule type" value="Genomic_DNA"/>
</dbReference>
<dbReference type="PANTHER" id="PTHR10030:SF37">
    <property type="entry name" value="ALPHA-L-FUCOSIDASE-RELATED"/>
    <property type="match status" value="1"/>
</dbReference>
<comment type="similarity">
    <text evidence="2">Belongs to the glycosyl hydrolase 29 family.</text>
</comment>
<proteinExistence type="inferred from homology"/>
<dbReference type="Pfam" id="PF01120">
    <property type="entry name" value="Alpha_L_fucos"/>
    <property type="match status" value="1"/>
</dbReference>